<keyword evidence="3" id="KW-0472">Membrane</keyword>
<dbReference type="PANTHER" id="PTHR30093">
    <property type="entry name" value="GENERAL SECRETION PATHWAY PROTEIN G"/>
    <property type="match status" value="1"/>
</dbReference>
<evidence type="ECO:0000313" key="5">
    <source>
        <dbReference type="EMBL" id="MBL0423550.1"/>
    </source>
</evidence>
<evidence type="ECO:0000256" key="3">
    <source>
        <dbReference type="SAM" id="Phobius"/>
    </source>
</evidence>
<gene>
    <name evidence="5" type="ORF">JI746_00385</name>
</gene>
<dbReference type="NCBIfam" id="TIGR02532">
    <property type="entry name" value="IV_pilin_GFxxxE"/>
    <property type="match status" value="1"/>
</dbReference>
<keyword evidence="3" id="KW-1133">Transmembrane helix</keyword>
<proteinExistence type="predicted"/>
<evidence type="ECO:0000256" key="2">
    <source>
        <dbReference type="SAM" id="MobiDB-lite"/>
    </source>
</evidence>
<keyword evidence="1" id="KW-0488">Methylation</keyword>
<dbReference type="Proteomes" id="UP000622707">
    <property type="component" value="Unassembled WGS sequence"/>
</dbReference>
<dbReference type="PROSITE" id="PS00409">
    <property type="entry name" value="PROKAR_NTER_METHYL"/>
    <property type="match status" value="1"/>
</dbReference>
<evidence type="ECO:0000256" key="1">
    <source>
        <dbReference type="ARBA" id="ARBA00022481"/>
    </source>
</evidence>
<dbReference type="EMBL" id="JAEQND010000001">
    <property type="protein sequence ID" value="MBL0423550.1"/>
    <property type="molecule type" value="Genomic_DNA"/>
</dbReference>
<organism evidence="5 6">
    <name type="scientific">Ramlibacter alkalitolerans</name>
    <dbReference type="NCBI Taxonomy" id="2039631"/>
    <lineage>
        <taxon>Bacteria</taxon>
        <taxon>Pseudomonadati</taxon>
        <taxon>Pseudomonadota</taxon>
        <taxon>Betaproteobacteria</taxon>
        <taxon>Burkholderiales</taxon>
        <taxon>Comamonadaceae</taxon>
        <taxon>Ramlibacter</taxon>
    </lineage>
</organism>
<dbReference type="InterPro" id="IPR012902">
    <property type="entry name" value="N_methyl_site"/>
</dbReference>
<dbReference type="SUPFAM" id="SSF54523">
    <property type="entry name" value="Pili subunits"/>
    <property type="match status" value="1"/>
</dbReference>
<feature type="domain" description="Type II secretion system protein GspG C-terminal" evidence="4">
    <location>
        <begin position="37"/>
        <end position="80"/>
    </location>
</feature>
<reference evidence="5 6" key="1">
    <citation type="journal article" date="2017" name="Int. J. Syst. Evol. Microbiol.">
        <title>Ramlibacter alkalitolerans sp. nov., alkali-tolerant bacterium isolated from soil of ginseng.</title>
        <authorList>
            <person name="Lee D.H."/>
            <person name="Cha C.J."/>
        </authorList>
    </citation>
    <scope>NUCLEOTIDE SEQUENCE [LARGE SCALE GENOMIC DNA]</scope>
    <source>
        <strain evidence="5 6">KACC 19305</strain>
    </source>
</reference>
<evidence type="ECO:0000259" key="4">
    <source>
        <dbReference type="Pfam" id="PF08334"/>
    </source>
</evidence>
<dbReference type="PANTHER" id="PTHR30093:SF47">
    <property type="entry name" value="TYPE IV PILUS NON-CORE MINOR PILIN PILE"/>
    <property type="match status" value="1"/>
</dbReference>
<feature type="region of interest" description="Disordered" evidence="2">
    <location>
        <begin position="92"/>
        <end position="131"/>
    </location>
</feature>
<evidence type="ECO:0000313" key="6">
    <source>
        <dbReference type="Proteomes" id="UP000622707"/>
    </source>
</evidence>
<dbReference type="InterPro" id="IPR000983">
    <property type="entry name" value="Bac_GSPG_pilin"/>
</dbReference>
<sequence length="131" mass="14159">MVMNERRTRSKGFTLIELLIVLAIVGTLLTIAVPSYFASLDNAKETALRQSLSVMRTAIDHYKGDLGRYPESLQTLVEAKYLRSLPADPITGAPDQWTVETAADPGQPSGVKDVHSGAPGNAKDGTPYASW</sequence>
<dbReference type="PRINTS" id="PR00813">
    <property type="entry name" value="BCTERIALGSPG"/>
</dbReference>
<comment type="caution">
    <text evidence="5">The sequence shown here is derived from an EMBL/GenBank/DDBJ whole genome shotgun (WGS) entry which is preliminary data.</text>
</comment>
<dbReference type="InterPro" id="IPR045584">
    <property type="entry name" value="Pilin-like"/>
</dbReference>
<dbReference type="Pfam" id="PF07963">
    <property type="entry name" value="N_methyl"/>
    <property type="match status" value="1"/>
</dbReference>
<keyword evidence="6" id="KW-1185">Reference proteome</keyword>
<name>A0ABS1JH52_9BURK</name>
<protein>
    <submittedName>
        <fullName evidence="5">Type II secretion system protein</fullName>
    </submittedName>
</protein>
<dbReference type="Pfam" id="PF08334">
    <property type="entry name" value="T2SSG"/>
    <property type="match status" value="1"/>
</dbReference>
<feature type="transmembrane region" description="Helical" evidence="3">
    <location>
        <begin position="12"/>
        <end position="37"/>
    </location>
</feature>
<dbReference type="InterPro" id="IPR013545">
    <property type="entry name" value="T2SS_protein-GspG_C"/>
</dbReference>
<dbReference type="Gene3D" id="3.30.700.10">
    <property type="entry name" value="Glycoprotein, Type 4 Pilin"/>
    <property type="match status" value="1"/>
</dbReference>
<keyword evidence="3" id="KW-0812">Transmembrane</keyword>
<accession>A0ABS1JH52</accession>